<dbReference type="GO" id="GO:0005576">
    <property type="term" value="C:extracellular region"/>
    <property type="evidence" value="ECO:0007669"/>
    <property type="project" value="TreeGrafter"/>
</dbReference>
<evidence type="ECO:0008006" key="4">
    <source>
        <dbReference type="Google" id="ProtNLM"/>
    </source>
</evidence>
<reference evidence="2 3" key="1">
    <citation type="journal article" date="2020" name="bioRxiv">
        <title>Sequence and annotation of 42 cannabis genomes reveals extensive copy number variation in cannabinoid synthesis and pathogen resistance genes.</title>
        <authorList>
            <person name="Mckernan K.J."/>
            <person name="Helbert Y."/>
            <person name="Kane L.T."/>
            <person name="Ebling H."/>
            <person name="Zhang L."/>
            <person name="Liu B."/>
            <person name="Eaton Z."/>
            <person name="Mclaughlin S."/>
            <person name="Kingan S."/>
            <person name="Baybayan P."/>
            <person name="Concepcion G."/>
            <person name="Jordan M."/>
            <person name="Riva A."/>
            <person name="Barbazuk W."/>
            <person name="Harkins T."/>
        </authorList>
    </citation>
    <scope>NUCLEOTIDE SEQUENCE [LARGE SCALE GENOMIC DNA]</scope>
    <source>
        <strain evidence="3">cv. Jamaican Lion 4</strain>
        <tissue evidence="2">Leaf</tissue>
    </source>
</reference>
<accession>A0A7J6EAQ5</accession>
<dbReference type="EMBL" id="JAATIP010000274">
    <property type="protein sequence ID" value="KAF4354890.1"/>
    <property type="molecule type" value="Genomic_DNA"/>
</dbReference>
<evidence type="ECO:0000313" key="2">
    <source>
        <dbReference type="EMBL" id="KAF4354890.1"/>
    </source>
</evidence>
<dbReference type="Proteomes" id="UP000525078">
    <property type="component" value="Unassembled WGS sequence"/>
</dbReference>
<feature type="compositionally biased region" description="Polar residues" evidence="1">
    <location>
        <begin position="175"/>
        <end position="190"/>
    </location>
</feature>
<dbReference type="PANTHER" id="PTHR45642">
    <property type="entry name" value="GDSL ESTERASE/LIPASE EXL3"/>
    <property type="match status" value="1"/>
</dbReference>
<dbReference type="AlphaFoldDB" id="A0A7J6EAQ5"/>
<dbReference type="InterPro" id="IPR050592">
    <property type="entry name" value="GDSL_lipolytic_enzyme"/>
</dbReference>
<evidence type="ECO:0000256" key="1">
    <source>
        <dbReference type="SAM" id="MobiDB-lite"/>
    </source>
</evidence>
<dbReference type="PANTHER" id="PTHR45642:SF95">
    <property type="entry name" value="GDSL-LIKE LIPASE_ACYLHYDROLASE FAMILY PROTEIN, EXPRESSED"/>
    <property type="match status" value="1"/>
</dbReference>
<feature type="region of interest" description="Disordered" evidence="1">
    <location>
        <begin position="169"/>
        <end position="190"/>
    </location>
</feature>
<sequence>MGGGLERNCYDEENQVAIMFNSNSLHLWIILQNTMLIMMQDLPILISTIHSFMSFKTLLNMISKKGCCGTGLIEAATTCNSLDKTCVDANDYVFWDAYHPTEKAYKIIVKDIIKSLYELFGCKENRGKWGVITKPGFPLRLELTSTISPEIGEFMSLLALTLSTAPKLLPPETDTPVSGRSTNTTSPRWS</sequence>
<dbReference type="InterPro" id="IPR036514">
    <property type="entry name" value="SGNH_hydro_sf"/>
</dbReference>
<name>A0A7J6EAQ5_CANSA</name>
<dbReference type="Gene3D" id="3.40.50.1110">
    <property type="entry name" value="SGNH hydrolase"/>
    <property type="match status" value="1"/>
</dbReference>
<organism evidence="2 3">
    <name type="scientific">Cannabis sativa</name>
    <name type="common">Hemp</name>
    <name type="synonym">Marijuana</name>
    <dbReference type="NCBI Taxonomy" id="3483"/>
    <lineage>
        <taxon>Eukaryota</taxon>
        <taxon>Viridiplantae</taxon>
        <taxon>Streptophyta</taxon>
        <taxon>Embryophyta</taxon>
        <taxon>Tracheophyta</taxon>
        <taxon>Spermatophyta</taxon>
        <taxon>Magnoliopsida</taxon>
        <taxon>eudicotyledons</taxon>
        <taxon>Gunneridae</taxon>
        <taxon>Pentapetalae</taxon>
        <taxon>rosids</taxon>
        <taxon>fabids</taxon>
        <taxon>Rosales</taxon>
        <taxon>Cannabaceae</taxon>
        <taxon>Cannabis</taxon>
    </lineage>
</organism>
<protein>
    <recommendedName>
        <fullName evidence="4">GDSL esterase/lipase</fullName>
    </recommendedName>
</protein>
<evidence type="ECO:0000313" key="3">
    <source>
        <dbReference type="Proteomes" id="UP000525078"/>
    </source>
</evidence>
<proteinExistence type="predicted"/>
<comment type="caution">
    <text evidence="2">The sequence shown here is derived from an EMBL/GenBank/DDBJ whole genome shotgun (WGS) entry which is preliminary data.</text>
</comment>
<gene>
    <name evidence="2" type="ORF">F8388_013839</name>
</gene>